<keyword evidence="2" id="KW-0238">DNA-binding</keyword>
<dbReference type="Gene3D" id="3.20.80.10">
    <property type="entry name" value="Regulatory factor, effector binding domain"/>
    <property type="match status" value="1"/>
</dbReference>
<dbReference type="EMBL" id="MKQP01000111">
    <property type="protein sequence ID" value="OMD19776.1"/>
    <property type="molecule type" value="Genomic_DNA"/>
</dbReference>
<dbReference type="SMART" id="SM00342">
    <property type="entry name" value="HTH_ARAC"/>
    <property type="match status" value="1"/>
</dbReference>
<dbReference type="GO" id="GO:0003700">
    <property type="term" value="F:DNA-binding transcription factor activity"/>
    <property type="evidence" value="ECO:0007669"/>
    <property type="project" value="InterPro"/>
</dbReference>
<dbReference type="AlphaFoldDB" id="A0A1R0WRE5"/>
<dbReference type="SUPFAM" id="SSF46689">
    <property type="entry name" value="Homeodomain-like"/>
    <property type="match status" value="2"/>
</dbReference>
<dbReference type="Gene3D" id="1.10.10.60">
    <property type="entry name" value="Homeodomain-like"/>
    <property type="match status" value="2"/>
</dbReference>
<keyword evidence="3" id="KW-0804">Transcription</keyword>
<dbReference type="Pfam" id="PF06445">
    <property type="entry name" value="GyrI-like"/>
    <property type="match status" value="1"/>
</dbReference>
<dbReference type="Proteomes" id="UP000187465">
    <property type="component" value="Unassembled WGS sequence"/>
</dbReference>
<evidence type="ECO:0000313" key="5">
    <source>
        <dbReference type="EMBL" id="OMD19776.1"/>
    </source>
</evidence>
<evidence type="ECO:0000256" key="3">
    <source>
        <dbReference type="ARBA" id="ARBA00023163"/>
    </source>
</evidence>
<protein>
    <submittedName>
        <fullName evidence="5">AraC family transcriptional regulator</fullName>
    </submittedName>
</protein>
<feature type="domain" description="HTH araC/xylS-type" evidence="4">
    <location>
        <begin position="8"/>
        <end position="106"/>
    </location>
</feature>
<dbReference type="PANTHER" id="PTHR47504">
    <property type="entry name" value="RIGHT ORIGIN-BINDING PROTEIN"/>
    <property type="match status" value="1"/>
</dbReference>
<proteinExistence type="predicted"/>
<dbReference type="InterPro" id="IPR011256">
    <property type="entry name" value="Reg_factor_effector_dom_sf"/>
</dbReference>
<evidence type="ECO:0000256" key="1">
    <source>
        <dbReference type="ARBA" id="ARBA00023015"/>
    </source>
</evidence>
<name>A0A1R0WRE5_9BACL</name>
<dbReference type="InterPro" id="IPR009057">
    <property type="entry name" value="Homeodomain-like_sf"/>
</dbReference>
<dbReference type="InterPro" id="IPR050959">
    <property type="entry name" value="MarA-like"/>
</dbReference>
<dbReference type="Pfam" id="PF12833">
    <property type="entry name" value="HTH_18"/>
    <property type="match status" value="1"/>
</dbReference>
<evidence type="ECO:0000256" key="2">
    <source>
        <dbReference type="ARBA" id="ARBA00023125"/>
    </source>
</evidence>
<dbReference type="RefSeq" id="WP_076099065.1">
    <property type="nucleotide sequence ID" value="NZ_MKQN01000018.1"/>
</dbReference>
<reference evidence="5 6" key="1">
    <citation type="submission" date="2016-10" db="EMBL/GenBank/DDBJ databases">
        <title>Paenibacillus species isolates.</title>
        <authorList>
            <person name="Beno S.M."/>
        </authorList>
    </citation>
    <scope>NUCLEOTIDE SEQUENCE [LARGE SCALE GENOMIC DNA]</scope>
    <source>
        <strain evidence="5 6">FSL H7-0604</strain>
    </source>
</reference>
<dbReference type="InterPro" id="IPR018060">
    <property type="entry name" value="HTH_AraC"/>
</dbReference>
<dbReference type="PROSITE" id="PS01124">
    <property type="entry name" value="HTH_ARAC_FAMILY_2"/>
    <property type="match status" value="1"/>
</dbReference>
<accession>A0A1R0WRE5</accession>
<dbReference type="InterPro" id="IPR010499">
    <property type="entry name" value="AraC_E-bd"/>
</dbReference>
<sequence>MDTLIQLNKAINYIEENLTNQIDYQEVVKIACCSEYHFTRMFSFLAGITLSEYIRRRRLTLAALELSQSNIKIIDTALKYGYNSPDSFSRAFHSMHGVNPSEARVHGQSLKAFPRMSFQLTIKGGNEMNYRIEIKESFHIVGIKKRVPIIFQGVNPEIASMYEGLTPEMIDEMKRFSDVEPSGFISASTNFSEGRMEEKGEFDHYIGVATTKDAWNGLDQLEVAASMWAVFTVVGSFPSALQEIWGRIYSEWAPSSGYELIKGPEILWNEHKDITSPNFKSEIWVPITKK</sequence>
<comment type="caution">
    <text evidence="5">The sequence shown here is derived from an EMBL/GenBank/DDBJ whole genome shotgun (WGS) entry which is preliminary data.</text>
</comment>
<organism evidence="5 6">
    <name type="scientific">Paenibacillus odorifer</name>
    <dbReference type="NCBI Taxonomy" id="189426"/>
    <lineage>
        <taxon>Bacteria</taxon>
        <taxon>Bacillati</taxon>
        <taxon>Bacillota</taxon>
        <taxon>Bacilli</taxon>
        <taxon>Bacillales</taxon>
        <taxon>Paenibacillaceae</taxon>
        <taxon>Paenibacillus</taxon>
    </lineage>
</organism>
<dbReference type="SMART" id="SM00871">
    <property type="entry name" value="AraC_E_bind"/>
    <property type="match status" value="1"/>
</dbReference>
<evidence type="ECO:0000313" key="6">
    <source>
        <dbReference type="Proteomes" id="UP000187465"/>
    </source>
</evidence>
<evidence type="ECO:0000259" key="4">
    <source>
        <dbReference type="PROSITE" id="PS01124"/>
    </source>
</evidence>
<dbReference type="InterPro" id="IPR029442">
    <property type="entry name" value="GyrI-like"/>
</dbReference>
<dbReference type="GO" id="GO:0043565">
    <property type="term" value="F:sequence-specific DNA binding"/>
    <property type="evidence" value="ECO:0007669"/>
    <property type="project" value="InterPro"/>
</dbReference>
<gene>
    <name evidence="5" type="ORF">BJP51_10590</name>
</gene>
<keyword evidence="1" id="KW-0805">Transcription regulation</keyword>
<dbReference type="PANTHER" id="PTHR47504:SF5">
    <property type="entry name" value="RIGHT ORIGIN-BINDING PROTEIN"/>
    <property type="match status" value="1"/>
</dbReference>
<dbReference type="SUPFAM" id="SSF55136">
    <property type="entry name" value="Probable bacterial effector-binding domain"/>
    <property type="match status" value="1"/>
</dbReference>